<dbReference type="PROSITE" id="PS50020">
    <property type="entry name" value="WW_DOMAIN_2"/>
    <property type="match status" value="1"/>
</dbReference>
<dbReference type="SUPFAM" id="SSF54928">
    <property type="entry name" value="RNA-binding domain, RBD"/>
    <property type="match status" value="2"/>
</dbReference>
<dbReference type="Pfam" id="PF00397">
    <property type="entry name" value="WW"/>
    <property type="match status" value="1"/>
</dbReference>
<dbReference type="PANTHER" id="PTHR24012">
    <property type="entry name" value="RNA BINDING PROTEIN"/>
    <property type="match status" value="1"/>
</dbReference>
<dbReference type="SMART" id="SM00360">
    <property type="entry name" value="RRM"/>
    <property type="match status" value="2"/>
</dbReference>
<dbReference type="AlphaFoldDB" id="B9RNB1"/>
<dbReference type="EMBL" id="EQ973790">
    <property type="protein sequence ID" value="EEF47234.1"/>
    <property type="molecule type" value="Genomic_DNA"/>
</dbReference>
<dbReference type="InterPro" id="IPR001202">
    <property type="entry name" value="WW_dom"/>
</dbReference>
<dbReference type="InterPro" id="IPR000504">
    <property type="entry name" value="RRM_dom"/>
</dbReference>
<feature type="region of interest" description="Disordered" evidence="4">
    <location>
        <begin position="1"/>
        <end position="58"/>
    </location>
</feature>
<dbReference type="InterPro" id="IPR035979">
    <property type="entry name" value="RBD_domain_sf"/>
</dbReference>
<protein>
    <submittedName>
        <fullName evidence="7">RNA binding protein, putative</fullName>
    </submittedName>
</protein>
<evidence type="ECO:0000256" key="1">
    <source>
        <dbReference type="ARBA" id="ARBA00022737"/>
    </source>
</evidence>
<keyword evidence="8" id="KW-1185">Reference proteome</keyword>
<evidence type="ECO:0000259" key="5">
    <source>
        <dbReference type="PROSITE" id="PS50020"/>
    </source>
</evidence>
<feature type="compositionally biased region" description="Basic residues" evidence="4">
    <location>
        <begin position="10"/>
        <end position="21"/>
    </location>
</feature>
<evidence type="ECO:0000256" key="4">
    <source>
        <dbReference type="SAM" id="MobiDB-lite"/>
    </source>
</evidence>
<dbReference type="Gene3D" id="3.30.70.330">
    <property type="match status" value="2"/>
</dbReference>
<dbReference type="InParanoid" id="B9RNB1"/>
<dbReference type="SMART" id="SM00456">
    <property type="entry name" value="WW"/>
    <property type="match status" value="1"/>
</dbReference>
<dbReference type="Proteomes" id="UP000008311">
    <property type="component" value="Unassembled WGS sequence"/>
</dbReference>
<feature type="domain" description="WW" evidence="5">
    <location>
        <begin position="462"/>
        <end position="495"/>
    </location>
</feature>
<dbReference type="InterPro" id="IPR036020">
    <property type="entry name" value="WW_dom_sf"/>
</dbReference>
<accession>B9RNB1</accession>
<evidence type="ECO:0000256" key="3">
    <source>
        <dbReference type="PROSITE-ProRule" id="PRU00176"/>
    </source>
</evidence>
<proteinExistence type="predicted"/>
<gene>
    <name evidence="7" type="ORF">RCOM_1346330</name>
</gene>
<dbReference type="GO" id="GO:0005634">
    <property type="term" value="C:nucleus"/>
    <property type="evidence" value="ECO:0000318"/>
    <property type="project" value="GO_Central"/>
</dbReference>
<feature type="compositionally biased region" description="Pro residues" evidence="4">
    <location>
        <begin position="38"/>
        <end position="50"/>
    </location>
</feature>
<feature type="domain" description="RRM" evidence="6">
    <location>
        <begin position="132"/>
        <end position="213"/>
    </location>
</feature>
<evidence type="ECO:0000313" key="8">
    <source>
        <dbReference type="Proteomes" id="UP000008311"/>
    </source>
</evidence>
<feature type="region of interest" description="Disordered" evidence="4">
    <location>
        <begin position="422"/>
        <end position="469"/>
    </location>
</feature>
<dbReference type="InterPro" id="IPR012677">
    <property type="entry name" value="Nucleotide-bd_a/b_plait_sf"/>
</dbReference>
<dbReference type="STRING" id="3988.B9RNB1"/>
<dbReference type="eggNOG" id="KOG0144">
    <property type="taxonomic scope" value="Eukaryota"/>
</dbReference>
<evidence type="ECO:0000259" key="6">
    <source>
        <dbReference type="PROSITE" id="PS50102"/>
    </source>
</evidence>
<evidence type="ECO:0000256" key="2">
    <source>
        <dbReference type="ARBA" id="ARBA00022884"/>
    </source>
</evidence>
<keyword evidence="1" id="KW-0677">Repeat</keyword>
<dbReference type="SUPFAM" id="SSF51045">
    <property type="entry name" value="WW domain"/>
    <property type="match status" value="1"/>
</dbReference>
<dbReference type="GO" id="GO:0003729">
    <property type="term" value="F:mRNA binding"/>
    <property type="evidence" value="ECO:0000318"/>
    <property type="project" value="GO_Central"/>
</dbReference>
<dbReference type="CDD" id="cd00201">
    <property type="entry name" value="WW"/>
    <property type="match status" value="1"/>
</dbReference>
<dbReference type="GO" id="GO:0005737">
    <property type="term" value="C:cytoplasm"/>
    <property type="evidence" value="ECO:0000318"/>
    <property type="project" value="GO_Central"/>
</dbReference>
<reference evidence="8" key="1">
    <citation type="journal article" date="2010" name="Nat. Biotechnol.">
        <title>Draft genome sequence of the oilseed species Ricinus communis.</title>
        <authorList>
            <person name="Chan A.P."/>
            <person name="Crabtree J."/>
            <person name="Zhao Q."/>
            <person name="Lorenzi H."/>
            <person name="Orvis J."/>
            <person name="Puiu D."/>
            <person name="Melake-Berhan A."/>
            <person name="Jones K.M."/>
            <person name="Redman J."/>
            <person name="Chen G."/>
            <person name="Cahoon E.B."/>
            <person name="Gedil M."/>
            <person name="Stanke M."/>
            <person name="Haas B.J."/>
            <person name="Wortman J.R."/>
            <person name="Fraser-Liggett C.M."/>
            <person name="Ravel J."/>
            <person name="Rabinowicz P.D."/>
        </authorList>
    </citation>
    <scope>NUCLEOTIDE SEQUENCE [LARGE SCALE GENOMIC DNA]</scope>
    <source>
        <strain evidence="8">cv. Hale</strain>
    </source>
</reference>
<evidence type="ECO:0000313" key="7">
    <source>
        <dbReference type="EMBL" id="EEF47234.1"/>
    </source>
</evidence>
<dbReference type="PROSITE" id="PS50102">
    <property type="entry name" value="RRM"/>
    <property type="match status" value="2"/>
</dbReference>
<name>B9RNB1_RICCO</name>
<organism evidence="7 8">
    <name type="scientific">Ricinus communis</name>
    <name type="common">Castor bean</name>
    <dbReference type="NCBI Taxonomy" id="3988"/>
    <lineage>
        <taxon>Eukaryota</taxon>
        <taxon>Viridiplantae</taxon>
        <taxon>Streptophyta</taxon>
        <taxon>Embryophyta</taxon>
        <taxon>Tracheophyta</taxon>
        <taxon>Spermatophyta</taxon>
        <taxon>Magnoliopsida</taxon>
        <taxon>eudicotyledons</taxon>
        <taxon>Gunneridae</taxon>
        <taxon>Pentapetalae</taxon>
        <taxon>rosids</taxon>
        <taxon>fabids</taxon>
        <taxon>Malpighiales</taxon>
        <taxon>Euphorbiaceae</taxon>
        <taxon>Acalyphoideae</taxon>
        <taxon>Acalypheae</taxon>
        <taxon>Ricinus</taxon>
    </lineage>
</organism>
<dbReference type="GO" id="GO:1990904">
    <property type="term" value="C:ribonucleoprotein complex"/>
    <property type="evidence" value="ECO:0000318"/>
    <property type="project" value="GO_Central"/>
</dbReference>
<feature type="domain" description="RRM" evidence="6">
    <location>
        <begin position="223"/>
        <end position="303"/>
    </location>
</feature>
<keyword evidence="2 3" id="KW-0694">RNA-binding</keyword>
<dbReference type="Gene3D" id="2.20.70.10">
    <property type="match status" value="1"/>
</dbReference>
<dbReference type="PROSITE" id="PS01159">
    <property type="entry name" value="WW_DOMAIN_1"/>
    <property type="match status" value="1"/>
</dbReference>
<sequence>MEPPTEDYHHHPHPHHYHHHTNHPEQHHPNYFQNQLQPPLPPQPQPPLPPQSQLQPQPQHHYFNRHDHFAEQNQFNNQNLNLHSNFDANHQRMNAESNESFGGGFFSNGRKRGRYFSGRPGSPDHNLDAASVKLFVAPVPIPTTIENICPLFEAHGSIVEVILPRDRRSGQQQGYCFVKYATIEEADRAIRALNGQYTIPGEVHPLKVRYADRERERLCKVVDKLYVGCINKQASKQEIEEIFSPYGHVEDVYIVRDNLKQSRGCAFVKLPDRDKAVAAIKALHGTFTMRGCDQPLIVKFADPKKRRAGELRGNIPFSGQNFGPCSQEPMNRPIPNFCDSMAGGVLPNASYPMHETPTNSQPLAITNTLAHSAPQTITQPLSPVKQPPLQLYQMPLQQTQGPQNLMQSSQETVTEMMKQTQNVEQQQSVQIPLESPCSGGHPPAVNDTSADSLVPPSHQTEDPQECDWSEHSCPDGYKYYYNCMTLESRWEKPDEFILFQQQLQKQQNAQSSSRQSYSLSTGFSVEEADRTPSIKYSTSTSLPVDVEPMQIQSEASLVVDPTCV</sequence>
<dbReference type="Pfam" id="PF00076">
    <property type="entry name" value="RRM_1"/>
    <property type="match status" value="2"/>
</dbReference>